<evidence type="ECO:0000256" key="1">
    <source>
        <dbReference type="SAM" id="SignalP"/>
    </source>
</evidence>
<dbReference type="EMBL" id="BAABME010002704">
    <property type="protein sequence ID" value="GAA0155753.1"/>
    <property type="molecule type" value="Genomic_DNA"/>
</dbReference>
<proteinExistence type="predicted"/>
<name>A0AAV3PWV6_LITER</name>
<feature type="chain" id="PRO_5043909882" description="Gnk2-homologous domain-containing protein" evidence="1">
    <location>
        <begin position="21"/>
        <end position="158"/>
    </location>
</feature>
<dbReference type="Proteomes" id="UP001454036">
    <property type="component" value="Unassembled WGS sequence"/>
</dbReference>
<evidence type="ECO:0008006" key="4">
    <source>
        <dbReference type="Google" id="ProtNLM"/>
    </source>
</evidence>
<gene>
    <name evidence="2" type="ORF">LIER_13411</name>
</gene>
<comment type="caution">
    <text evidence="2">The sequence shown here is derived from an EMBL/GenBank/DDBJ whole genome shotgun (WGS) entry which is preliminary data.</text>
</comment>
<dbReference type="AlphaFoldDB" id="A0AAV3PWV6"/>
<organism evidence="2 3">
    <name type="scientific">Lithospermum erythrorhizon</name>
    <name type="common">Purple gromwell</name>
    <name type="synonym">Lithospermum officinale var. erythrorhizon</name>
    <dbReference type="NCBI Taxonomy" id="34254"/>
    <lineage>
        <taxon>Eukaryota</taxon>
        <taxon>Viridiplantae</taxon>
        <taxon>Streptophyta</taxon>
        <taxon>Embryophyta</taxon>
        <taxon>Tracheophyta</taxon>
        <taxon>Spermatophyta</taxon>
        <taxon>Magnoliopsida</taxon>
        <taxon>eudicotyledons</taxon>
        <taxon>Gunneridae</taxon>
        <taxon>Pentapetalae</taxon>
        <taxon>asterids</taxon>
        <taxon>lamiids</taxon>
        <taxon>Boraginales</taxon>
        <taxon>Boraginaceae</taxon>
        <taxon>Boraginoideae</taxon>
        <taxon>Lithospermeae</taxon>
        <taxon>Lithospermum</taxon>
    </lineage>
</organism>
<accession>A0AAV3PWV6</accession>
<sequence length="158" mass="17819">MKTCWACFLLVALFFEQATSNPEINLLQKVAINIMHPVTYPVALMPHFLILEDNYCMTRNTLQQQSRVLMKKWYLPMSNAGTIYPLKIVSTALMLQTVKRKFIGGGDKDDFDAGHSGHLSGVAQCIETINQPDCLDCLGIAHDNIQTVFTIQREVLLM</sequence>
<protein>
    <recommendedName>
        <fullName evidence="4">Gnk2-homologous domain-containing protein</fullName>
    </recommendedName>
</protein>
<evidence type="ECO:0000313" key="3">
    <source>
        <dbReference type="Proteomes" id="UP001454036"/>
    </source>
</evidence>
<keyword evidence="1" id="KW-0732">Signal</keyword>
<reference evidence="2 3" key="1">
    <citation type="submission" date="2024-01" db="EMBL/GenBank/DDBJ databases">
        <title>The complete chloroplast genome sequence of Lithospermum erythrorhizon: insights into the phylogenetic relationship among Boraginaceae species and the maternal lineages of purple gromwells.</title>
        <authorList>
            <person name="Okada T."/>
            <person name="Watanabe K."/>
        </authorList>
    </citation>
    <scope>NUCLEOTIDE SEQUENCE [LARGE SCALE GENOMIC DNA]</scope>
</reference>
<feature type="signal peptide" evidence="1">
    <location>
        <begin position="1"/>
        <end position="20"/>
    </location>
</feature>
<evidence type="ECO:0000313" key="2">
    <source>
        <dbReference type="EMBL" id="GAA0155753.1"/>
    </source>
</evidence>
<keyword evidence="3" id="KW-1185">Reference proteome</keyword>